<gene>
    <name evidence="1" type="ORF">PoB_006358800</name>
</gene>
<sequence length="140" mass="15490">MEGNGLNQPALQEGVEGPCTTAVELCVQPSGFVHMSCDVEGRHGVDPYLFVRRPMAVYVLPIRFCSSESREMLLVVEEQSSLCDFINYVQGNADDGNIWGGIVILFRQEASDDNGQVKHPTRLHKAAYMTLGCFHVNELS</sequence>
<dbReference type="Proteomes" id="UP000735302">
    <property type="component" value="Unassembled WGS sequence"/>
</dbReference>
<protein>
    <submittedName>
        <fullName evidence="1">Uncharacterized protein</fullName>
    </submittedName>
</protein>
<accession>A0AAV4CYW2</accession>
<evidence type="ECO:0000313" key="2">
    <source>
        <dbReference type="Proteomes" id="UP000735302"/>
    </source>
</evidence>
<reference evidence="1 2" key="1">
    <citation type="journal article" date="2021" name="Elife">
        <title>Chloroplast acquisition without the gene transfer in kleptoplastic sea slugs, Plakobranchus ocellatus.</title>
        <authorList>
            <person name="Maeda T."/>
            <person name="Takahashi S."/>
            <person name="Yoshida T."/>
            <person name="Shimamura S."/>
            <person name="Takaki Y."/>
            <person name="Nagai Y."/>
            <person name="Toyoda A."/>
            <person name="Suzuki Y."/>
            <person name="Arimoto A."/>
            <person name="Ishii H."/>
            <person name="Satoh N."/>
            <person name="Nishiyama T."/>
            <person name="Hasebe M."/>
            <person name="Maruyama T."/>
            <person name="Minagawa J."/>
            <person name="Obokata J."/>
            <person name="Shigenobu S."/>
        </authorList>
    </citation>
    <scope>NUCLEOTIDE SEQUENCE [LARGE SCALE GENOMIC DNA]</scope>
</reference>
<evidence type="ECO:0000313" key="1">
    <source>
        <dbReference type="EMBL" id="GFO37083.1"/>
    </source>
</evidence>
<dbReference type="AlphaFoldDB" id="A0AAV4CYW2"/>
<comment type="caution">
    <text evidence="1">The sequence shown here is derived from an EMBL/GenBank/DDBJ whole genome shotgun (WGS) entry which is preliminary data.</text>
</comment>
<dbReference type="EMBL" id="BLXT01007171">
    <property type="protein sequence ID" value="GFO37083.1"/>
    <property type="molecule type" value="Genomic_DNA"/>
</dbReference>
<organism evidence="1 2">
    <name type="scientific">Plakobranchus ocellatus</name>
    <dbReference type="NCBI Taxonomy" id="259542"/>
    <lineage>
        <taxon>Eukaryota</taxon>
        <taxon>Metazoa</taxon>
        <taxon>Spiralia</taxon>
        <taxon>Lophotrochozoa</taxon>
        <taxon>Mollusca</taxon>
        <taxon>Gastropoda</taxon>
        <taxon>Heterobranchia</taxon>
        <taxon>Euthyneura</taxon>
        <taxon>Panpulmonata</taxon>
        <taxon>Sacoglossa</taxon>
        <taxon>Placobranchoidea</taxon>
        <taxon>Plakobranchidae</taxon>
        <taxon>Plakobranchus</taxon>
    </lineage>
</organism>
<name>A0AAV4CYW2_9GAST</name>
<keyword evidence="2" id="KW-1185">Reference proteome</keyword>
<proteinExistence type="predicted"/>